<comment type="caution">
    <text evidence="2">The sequence shown here is derived from an EMBL/GenBank/DDBJ whole genome shotgun (WGS) entry which is preliminary data.</text>
</comment>
<gene>
    <name evidence="2" type="ORF">H074_31462</name>
</gene>
<dbReference type="InterPro" id="IPR001466">
    <property type="entry name" value="Beta-lactam-related"/>
</dbReference>
<name>M2WW17_9PSEU</name>
<keyword evidence="3" id="KW-1185">Reference proteome</keyword>
<dbReference type="PATRIC" id="fig|1284240.4.peg.6410"/>
<proteinExistence type="predicted"/>
<evidence type="ECO:0000313" key="2">
    <source>
        <dbReference type="EMBL" id="EME52931.1"/>
    </source>
</evidence>
<dbReference type="EMBL" id="AOHO01000074">
    <property type="protein sequence ID" value="EME52931.1"/>
    <property type="molecule type" value="Genomic_DNA"/>
</dbReference>
<dbReference type="InterPro" id="IPR050491">
    <property type="entry name" value="AmpC-like"/>
</dbReference>
<evidence type="ECO:0000259" key="1">
    <source>
        <dbReference type="Pfam" id="PF00144"/>
    </source>
</evidence>
<reference evidence="2 3" key="1">
    <citation type="journal article" date="2013" name="Genome Announc.">
        <title>Draft Genome Sequence of Amycolatopsis decaplanina Strain DSM 44594T.</title>
        <authorList>
            <person name="Kaur N."/>
            <person name="Kumar S."/>
            <person name="Bala M."/>
            <person name="Raghava G.P."/>
            <person name="Mayilraj S."/>
        </authorList>
    </citation>
    <scope>NUCLEOTIDE SEQUENCE [LARGE SCALE GENOMIC DNA]</scope>
    <source>
        <strain evidence="2 3">DSM 44594</strain>
    </source>
</reference>
<sequence>MNTVIDKSHWQRRLTDLATRHRVPGATLGILRLSEGADEVVLARHGVLNSATGVEVTDDSVFQIGSITKVWTATVVMRLVDEGLLDLDSPVVEVLPELKLADPVVTRKVTMRHLLTHTSGIDGDVFTDTGRGADCLERYVAGLANAAQNHPLGATFSYCNSGFGLAGRVIEKLTGTTWDTALRDKLFTPLGLTHTGTLPEEALRFRVAMGHLPDKTGTPRPAPVWGLPRSAGPAGLINSTAADVLAFARLHLTGGLAADCTRLLSEEATAEMAREQTTLPDVHVLGDSWGLGWIRFAWDGQRLLGHDGGTIGQNSYLRILPDQGLAVVLLTNGGNVGDLYADLYREIFADLVDVTLPVQPAPADVPPNVDTRHHLGTYERSATRIEIFEKDENLCMRHIITGPMADLTPQPVHEYTLVPITDSLFVFRAPATHRWTPVTFYALPSGERYVHHGARATPKTS</sequence>
<dbReference type="Proteomes" id="UP000054226">
    <property type="component" value="Unassembled WGS sequence"/>
</dbReference>
<organism evidence="2 3">
    <name type="scientific">Amycolatopsis decaplanina DSM 44594</name>
    <dbReference type="NCBI Taxonomy" id="1284240"/>
    <lineage>
        <taxon>Bacteria</taxon>
        <taxon>Bacillati</taxon>
        <taxon>Actinomycetota</taxon>
        <taxon>Actinomycetes</taxon>
        <taxon>Pseudonocardiales</taxon>
        <taxon>Pseudonocardiaceae</taxon>
        <taxon>Amycolatopsis</taxon>
    </lineage>
</organism>
<feature type="domain" description="Beta-lactamase-related" evidence="1">
    <location>
        <begin position="12"/>
        <end position="336"/>
    </location>
</feature>
<dbReference type="Pfam" id="PF00144">
    <property type="entry name" value="Beta-lactamase"/>
    <property type="match status" value="1"/>
</dbReference>
<dbReference type="InterPro" id="IPR012338">
    <property type="entry name" value="Beta-lactam/transpept-like"/>
</dbReference>
<evidence type="ECO:0000313" key="3">
    <source>
        <dbReference type="Proteomes" id="UP000054226"/>
    </source>
</evidence>
<dbReference type="Gene3D" id="3.40.710.10">
    <property type="entry name" value="DD-peptidase/beta-lactamase superfamily"/>
    <property type="match status" value="1"/>
</dbReference>
<accession>M2WW17</accession>
<dbReference type="PANTHER" id="PTHR46825:SF9">
    <property type="entry name" value="BETA-LACTAMASE-RELATED DOMAIN-CONTAINING PROTEIN"/>
    <property type="match status" value="1"/>
</dbReference>
<dbReference type="AlphaFoldDB" id="M2WW17"/>
<dbReference type="SUPFAM" id="SSF56601">
    <property type="entry name" value="beta-lactamase/transpeptidase-like"/>
    <property type="match status" value="1"/>
</dbReference>
<dbReference type="PANTHER" id="PTHR46825">
    <property type="entry name" value="D-ALANYL-D-ALANINE-CARBOXYPEPTIDASE/ENDOPEPTIDASE AMPH"/>
    <property type="match status" value="1"/>
</dbReference>
<protein>
    <submittedName>
        <fullName evidence="2">Beta-lactamase/prolyl oligopeptidase</fullName>
    </submittedName>
</protein>